<evidence type="ECO:0000313" key="2">
    <source>
        <dbReference type="Proteomes" id="UP000696573"/>
    </source>
</evidence>
<accession>A0A9N9YFK5</accession>
<comment type="caution">
    <text evidence="1">The sequence shown here is derived from an EMBL/GenBank/DDBJ whole genome shotgun (WGS) entry which is preliminary data.</text>
</comment>
<protein>
    <submittedName>
        <fullName evidence="1">Uncharacterized protein</fullName>
    </submittedName>
</protein>
<gene>
    <name evidence="1" type="ORF">CRHIZ90672A_00012512</name>
</gene>
<organism evidence="1 2">
    <name type="scientific">Clonostachys rhizophaga</name>
    <dbReference type="NCBI Taxonomy" id="160324"/>
    <lineage>
        <taxon>Eukaryota</taxon>
        <taxon>Fungi</taxon>
        <taxon>Dikarya</taxon>
        <taxon>Ascomycota</taxon>
        <taxon>Pezizomycotina</taxon>
        <taxon>Sordariomycetes</taxon>
        <taxon>Hypocreomycetidae</taxon>
        <taxon>Hypocreales</taxon>
        <taxon>Bionectriaceae</taxon>
        <taxon>Clonostachys</taxon>
    </lineage>
</organism>
<dbReference type="Proteomes" id="UP000696573">
    <property type="component" value="Unassembled WGS sequence"/>
</dbReference>
<dbReference type="EMBL" id="CABFNQ020000553">
    <property type="protein sequence ID" value="CAH0019358.1"/>
    <property type="molecule type" value="Genomic_DNA"/>
</dbReference>
<name>A0A9N9YFK5_9HYPO</name>
<proteinExistence type="predicted"/>
<keyword evidence="2" id="KW-1185">Reference proteome</keyword>
<dbReference type="AlphaFoldDB" id="A0A9N9YFK5"/>
<reference evidence="1" key="1">
    <citation type="submission" date="2021-10" db="EMBL/GenBank/DDBJ databases">
        <authorList>
            <person name="Piombo E."/>
        </authorList>
    </citation>
    <scope>NUCLEOTIDE SEQUENCE</scope>
</reference>
<sequence length="69" mass="7519">MALNKGGEEALVGPFLPALPGETCPLIETLMIETLMIETLMIETLIIETLMIETSLALVGLRFRHPNAP</sequence>
<evidence type="ECO:0000313" key="1">
    <source>
        <dbReference type="EMBL" id="CAH0019358.1"/>
    </source>
</evidence>